<dbReference type="InterPro" id="IPR029016">
    <property type="entry name" value="GAF-like_dom_sf"/>
</dbReference>
<dbReference type="InterPro" id="IPR036390">
    <property type="entry name" value="WH_DNA-bd_sf"/>
</dbReference>
<evidence type="ECO:0000259" key="5">
    <source>
        <dbReference type="PROSITE" id="PS51077"/>
    </source>
</evidence>
<dbReference type="Gene3D" id="1.10.10.10">
    <property type="entry name" value="Winged helix-like DNA-binding domain superfamily/Winged helix DNA-binding domain"/>
    <property type="match status" value="2"/>
</dbReference>
<dbReference type="Proteomes" id="UP000285317">
    <property type="component" value="Chromosome"/>
</dbReference>
<feature type="compositionally biased region" description="Low complexity" evidence="4">
    <location>
        <begin position="51"/>
        <end position="67"/>
    </location>
</feature>
<dbReference type="Gene3D" id="3.30.450.40">
    <property type="match status" value="1"/>
</dbReference>
<dbReference type="SUPFAM" id="SSF46785">
    <property type="entry name" value="Winged helix' DNA-binding domain"/>
    <property type="match status" value="2"/>
</dbReference>
<evidence type="ECO:0000256" key="1">
    <source>
        <dbReference type="ARBA" id="ARBA00023015"/>
    </source>
</evidence>
<evidence type="ECO:0000313" key="8">
    <source>
        <dbReference type="Proteomes" id="UP000285317"/>
    </source>
</evidence>
<sequence>MRRGAERRAARGAGDGRVHGTPRAVGSVRGAGDGAPSSRSAGRRDRRRASETTVGTAGSGAVTVRAGDNSSASRLTVLQKGRLVSGRVTTGLRVVRLLGERPDPTAPLGVGALAAELGAPLSSVSRLCAELERTGLIERGADYGSYRLGAVAVRLSGRAAAPVARSLRFALTLAAQQTGETVVLAAGAPGSMRVIGSVLSSWTLHSPAAVGERIDDPGSAIARAADPMGLGDETVAETTEGLRVEIATPLLTPAGECAAVLAVRLPTVRLRENGPRIRRALAVARRSIEAGLDGSREAGAGRDTADGDDPTISAAPPAGGSALHAVLPLLQHLADGPDTAAGAARATGLRRDRTGRLLDACVAAGVVERGGDGELRIAWVVHGWFRAAAAPLIVSRGGPLVAEAARSLRACAFVTVLAGMRSLTLVEELELAGDGLAMIPWLGRAHPIVGSDGGPTMLMDLEPVELTQLFPARHTPRELARFLRRMQTVRRDGVLSMQAYDDAGMVSISAPIRDASGAVVAAACLVGMTDDVTARSRELERAAIRLAEAVSGVLR</sequence>
<dbReference type="InterPro" id="IPR036388">
    <property type="entry name" value="WH-like_DNA-bd_sf"/>
</dbReference>
<dbReference type="PANTHER" id="PTHR30136:SF35">
    <property type="entry name" value="HTH-TYPE TRANSCRIPTIONAL REGULATOR RV1719"/>
    <property type="match status" value="1"/>
</dbReference>
<feature type="region of interest" description="Disordered" evidence="4">
    <location>
        <begin position="1"/>
        <end position="71"/>
    </location>
</feature>
<evidence type="ECO:0000313" key="7">
    <source>
        <dbReference type="EMBL" id="AZZ53219.1"/>
    </source>
</evidence>
<dbReference type="SUPFAM" id="SSF55781">
    <property type="entry name" value="GAF domain-like"/>
    <property type="match status" value="2"/>
</dbReference>
<feature type="region of interest" description="Disordered" evidence="4">
    <location>
        <begin position="294"/>
        <end position="317"/>
    </location>
</feature>
<protein>
    <recommendedName>
        <fullName evidence="9">IclR family transcriptional regulator</fullName>
    </recommendedName>
</protein>
<dbReference type="Pfam" id="PF01614">
    <property type="entry name" value="IclR_C"/>
    <property type="match status" value="1"/>
</dbReference>
<dbReference type="AlphaFoldDB" id="A0A3Q9V032"/>
<dbReference type="GO" id="GO:0003700">
    <property type="term" value="F:DNA-binding transcription factor activity"/>
    <property type="evidence" value="ECO:0007669"/>
    <property type="project" value="TreeGrafter"/>
</dbReference>
<feature type="domain" description="IclR-ED" evidence="6">
    <location>
        <begin position="379"/>
        <end position="555"/>
    </location>
</feature>
<keyword evidence="1" id="KW-0805">Transcription regulation</keyword>
<feature type="compositionally biased region" description="Basic and acidic residues" evidence="4">
    <location>
        <begin position="1"/>
        <end position="18"/>
    </location>
</feature>
<dbReference type="GO" id="GO:0045892">
    <property type="term" value="P:negative regulation of DNA-templated transcription"/>
    <property type="evidence" value="ECO:0007669"/>
    <property type="project" value="TreeGrafter"/>
</dbReference>
<reference evidence="7 8" key="1">
    <citation type="submission" date="2018-03" db="EMBL/GenBank/DDBJ databases">
        <title>Bacteriophage NCPPB3778 and a type I-E CRISPR drive the evolution of the US Biological Select Agent, Rathayibacter toxicus.</title>
        <authorList>
            <person name="Davis E.W.II."/>
            <person name="Tabima J.F."/>
            <person name="Weisberg A.J."/>
            <person name="Dantas Lopes L."/>
            <person name="Wiseman M.S."/>
            <person name="Wiseman M.S."/>
            <person name="Pupko T."/>
            <person name="Belcher M.S."/>
            <person name="Sechler A.J."/>
            <person name="Tancos M.A."/>
            <person name="Schroeder B.K."/>
            <person name="Murray T.D."/>
            <person name="Luster D.G."/>
            <person name="Schneider W.L."/>
            <person name="Rogers E."/>
            <person name="Andreote F.D."/>
            <person name="Grunwald N.J."/>
            <person name="Putnam M.L."/>
            <person name="Chang J.H."/>
        </authorList>
    </citation>
    <scope>NUCLEOTIDE SEQUENCE [LARGE SCALE GENOMIC DNA]</scope>
    <source>
        <strain evidence="7 8">DSM 15932</strain>
    </source>
</reference>
<keyword evidence="2" id="KW-0238">DNA-binding</keyword>
<organism evidence="7 8">
    <name type="scientific">Rathayibacter festucae DSM 15932</name>
    <dbReference type="NCBI Taxonomy" id="1328866"/>
    <lineage>
        <taxon>Bacteria</taxon>
        <taxon>Bacillati</taxon>
        <taxon>Actinomycetota</taxon>
        <taxon>Actinomycetes</taxon>
        <taxon>Micrococcales</taxon>
        <taxon>Microbacteriaceae</taxon>
        <taxon>Rathayibacter</taxon>
    </lineage>
</organism>
<proteinExistence type="predicted"/>
<keyword evidence="3" id="KW-0804">Transcription</keyword>
<feature type="compositionally biased region" description="Basic and acidic residues" evidence="4">
    <location>
        <begin position="294"/>
        <end position="305"/>
    </location>
</feature>
<evidence type="ECO:0000256" key="4">
    <source>
        <dbReference type="SAM" id="MobiDB-lite"/>
    </source>
</evidence>
<dbReference type="GO" id="GO:0003677">
    <property type="term" value="F:DNA binding"/>
    <property type="evidence" value="ECO:0007669"/>
    <property type="project" value="UniProtKB-KW"/>
</dbReference>
<dbReference type="PROSITE" id="PS51078">
    <property type="entry name" value="ICLR_ED"/>
    <property type="match status" value="1"/>
</dbReference>
<name>A0A3Q9V032_9MICO</name>
<accession>A0A3Q9V032</accession>
<dbReference type="InterPro" id="IPR014757">
    <property type="entry name" value="Tscrpt_reg_IclR_C"/>
</dbReference>
<gene>
    <name evidence="7" type="ORF">C1I64_15035</name>
</gene>
<feature type="domain" description="HTH iclR-type" evidence="5">
    <location>
        <begin position="85"/>
        <end position="150"/>
    </location>
</feature>
<dbReference type="InterPro" id="IPR005471">
    <property type="entry name" value="Tscrpt_reg_IclR_N"/>
</dbReference>
<dbReference type="PANTHER" id="PTHR30136">
    <property type="entry name" value="HELIX-TURN-HELIX TRANSCRIPTIONAL REGULATOR, ICLR FAMILY"/>
    <property type="match status" value="1"/>
</dbReference>
<dbReference type="EMBL" id="CP028137">
    <property type="protein sequence ID" value="AZZ53219.1"/>
    <property type="molecule type" value="Genomic_DNA"/>
</dbReference>
<evidence type="ECO:0000256" key="3">
    <source>
        <dbReference type="ARBA" id="ARBA00023163"/>
    </source>
</evidence>
<dbReference type="KEGG" id="rfs:C1I64_15035"/>
<evidence type="ECO:0000259" key="6">
    <source>
        <dbReference type="PROSITE" id="PS51078"/>
    </source>
</evidence>
<evidence type="ECO:0008006" key="9">
    <source>
        <dbReference type="Google" id="ProtNLM"/>
    </source>
</evidence>
<dbReference type="InterPro" id="IPR050707">
    <property type="entry name" value="HTH_MetabolicPath_Reg"/>
</dbReference>
<evidence type="ECO:0000256" key="2">
    <source>
        <dbReference type="ARBA" id="ARBA00023125"/>
    </source>
</evidence>
<dbReference type="Pfam" id="PF09339">
    <property type="entry name" value="HTH_IclR"/>
    <property type="match status" value="1"/>
</dbReference>
<dbReference type="PROSITE" id="PS51077">
    <property type="entry name" value="HTH_ICLR"/>
    <property type="match status" value="1"/>
</dbReference>